<accession>K6VTX2</accession>
<dbReference type="EC" id="4.2.1.2" evidence="4"/>
<dbReference type="GO" id="GO:0006099">
    <property type="term" value="P:tricarboxylic acid cycle"/>
    <property type="evidence" value="ECO:0007669"/>
    <property type="project" value="UniProtKB-UniRule"/>
</dbReference>
<name>K6VTX2_9MICO</name>
<gene>
    <name evidence="4 7" type="primary">fumC</name>
    <name evidence="7" type="ORF">AUCHE_17_00050</name>
</gene>
<dbReference type="HAMAP" id="MF_00743">
    <property type="entry name" value="FumaraseC"/>
    <property type="match status" value="1"/>
</dbReference>
<comment type="subcellular location">
    <subcellularLocation>
        <location evidence="4">Cytoplasm</location>
    </subcellularLocation>
</comment>
<dbReference type="FunFam" id="1.10.40.30:FF:000002">
    <property type="entry name" value="Fumarate hydratase class II"/>
    <property type="match status" value="1"/>
</dbReference>
<proteinExistence type="inferred from homology"/>
<dbReference type="SUPFAM" id="SSF48557">
    <property type="entry name" value="L-aspartase-like"/>
    <property type="match status" value="1"/>
</dbReference>
<dbReference type="GO" id="GO:0006108">
    <property type="term" value="P:malate metabolic process"/>
    <property type="evidence" value="ECO:0007669"/>
    <property type="project" value="TreeGrafter"/>
</dbReference>
<dbReference type="PANTHER" id="PTHR11444:SF1">
    <property type="entry name" value="FUMARATE HYDRATASE, MITOCHONDRIAL"/>
    <property type="match status" value="1"/>
</dbReference>
<dbReference type="Proteomes" id="UP000008495">
    <property type="component" value="Unassembled WGS sequence"/>
</dbReference>
<organism evidence="7 8">
    <name type="scientific">Austwickia chelonae NBRC 105200</name>
    <dbReference type="NCBI Taxonomy" id="1184607"/>
    <lineage>
        <taxon>Bacteria</taxon>
        <taxon>Bacillati</taxon>
        <taxon>Actinomycetota</taxon>
        <taxon>Actinomycetes</taxon>
        <taxon>Micrococcales</taxon>
        <taxon>Dermatophilaceae</taxon>
        <taxon>Austwickia</taxon>
    </lineage>
</organism>
<feature type="site" description="Important for catalytic activity" evidence="4">
    <location>
        <position position="335"/>
    </location>
</feature>
<comment type="function">
    <text evidence="4">Involved in the TCA cycle. Catalyzes the stereospecific interconversion of fumarate to L-malate.</text>
</comment>
<evidence type="ECO:0000259" key="5">
    <source>
        <dbReference type="Pfam" id="PF00206"/>
    </source>
</evidence>
<feature type="binding site" description="in site B" evidence="4">
    <location>
        <begin position="133"/>
        <end position="136"/>
    </location>
    <ligand>
        <name>substrate</name>
    </ligand>
</feature>
<evidence type="ECO:0000256" key="3">
    <source>
        <dbReference type="ARBA" id="ARBA00023239"/>
    </source>
</evidence>
<keyword evidence="4" id="KW-0816">Tricarboxylic acid cycle</keyword>
<dbReference type="Gene3D" id="1.10.40.30">
    <property type="entry name" value="Fumarase/aspartase (C-terminal domain)"/>
    <property type="match status" value="1"/>
</dbReference>
<dbReference type="InterPro" id="IPR018951">
    <property type="entry name" value="Fumarase_C_C"/>
</dbReference>
<reference evidence="7 8" key="1">
    <citation type="submission" date="2012-08" db="EMBL/GenBank/DDBJ databases">
        <title>Whole genome shotgun sequence of Austwickia chelonae NBRC 105200.</title>
        <authorList>
            <person name="Yoshida I."/>
            <person name="Hosoyama A."/>
            <person name="Tsuchikane K."/>
            <person name="Katsumata H."/>
            <person name="Ando Y."/>
            <person name="Ohji S."/>
            <person name="Hamada M."/>
            <person name="Tamura T."/>
            <person name="Yamazoe A."/>
            <person name="Yamazaki S."/>
            <person name="Fujita N."/>
        </authorList>
    </citation>
    <scope>NUCLEOTIDE SEQUENCE [LARGE SCALE GENOMIC DNA]</scope>
    <source>
        <strain evidence="7 8">NBRC 105200</strain>
    </source>
</reference>
<dbReference type="GO" id="GO:0008797">
    <property type="term" value="F:aspartate ammonia-lyase activity"/>
    <property type="evidence" value="ECO:0007669"/>
    <property type="project" value="UniProtKB-EC"/>
</dbReference>
<comment type="subunit">
    <text evidence="4">Homotetramer.</text>
</comment>
<dbReference type="FunFam" id="1.20.200.10:FF:000001">
    <property type="entry name" value="Fumarate hydratase, mitochondrial"/>
    <property type="match status" value="1"/>
</dbReference>
<dbReference type="InterPro" id="IPR000362">
    <property type="entry name" value="Fumarate_lyase_fam"/>
</dbReference>
<evidence type="ECO:0000313" key="7">
    <source>
        <dbReference type="EMBL" id="GAB78795.1"/>
    </source>
</evidence>
<evidence type="ECO:0000256" key="2">
    <source>
        <dbReference type="ARBA" id="ARBA00009084"/>
    </source>
</evidence>
<dbReference type="GO" id="GO:0006106">
    <property type="term" value="P:fumarate metabolic process"/>
    <property type="evidence" value="ECO:0007669"/>
    <property type="project" value="InterPro"/>
</dbReference>
<dbReference type="InterPro" id="IPR024083">
    <property type="entry name" value="Fumarase/histidase_N"/>
</dbReference>
<dbReference type="InterPro" id="IPR020557">
    <property type="entry name" value="Fumarate_lyase_CS"/>
</dbReference>
<dbReference type="PROSITE" id="PS00163">
    <property type="entry name" value="FUMARATE_LYASES"/>
    <property type="match status" value="1"/>
</dbReference>
<dbReference type="AlphaFoldDB" id="K6VTX2"/>
<comment type="pathway">
    <text evidence="4">Carbohydrate metabolism; tricarboxylic acid cycle; (S)-malate from fumarate: step 1/1.</text>
</comment>
<comment type="catalytic activity">
    <reaction evidence="1">
        <text>L-aspartate = fumarate + NH4(+)</text>
        <dbReference type="Rhea" id="RHEA:16601"/>
        <dbReference type="ChEBI" id="CHEBI:28938"/>
        <dbReference type="ChEBI" id="CHEBI:29806"/>
        <dbReference type="ChEBI" id="CHEBI:29991"/>
        <dbReference type="EC" id="4.3.1.1"/>
    </reaction>
</comment>
<dbReference type="PRINTS" id="PR00145">
    <property type="entry name" value="ARGSUCLYASE"/>
</dbReference>
<dbReference type="FunFam" id="1.10.275.10:FF:000001">
    <property type="entry name" value="Fumarate hydratase, mitochondrial"/>
    <property type="match status" value="1"/>
</dbReference>
<comment type="similarity">
    <text evidence="2 4">Belongs to the class-II fumarase/aspartase family. Fumarase subfamily.</text>
</comment>
<dbReference type="EMBL" id="BAGZ01000017">
    <property type="protein sequence ID" value="GAB78795.1"/>
    <property type="molecule type" value="Genomic_DNA"/>
</dbReference>
<dbReference type="InterPro" id="IPR022761">
    <property type="entry name" value="Fumarate_lyase_N"/>
</dbReference>
<dbReference type="InterPro" id="IPR008948">
    <property type="entry name" value="L-Aspartase-like"/>
</dbReference>
<protein>
    <recommendedName>
        <fullName evidence="4">Fumarate hydratase class II</fullName>
        <shortName evidence="4">Fumarase C</shortName>
        <ecNumber evidence="4">4.2.1.2</ecNumber>
    </recommendedName>
    <alternativeName>
        <fullName evidence="4">Aerobic fumarase</fullName>
    </alternativeName>
    <alternativeName>
        <fullName evidence="4">Iron-independent fumarase</fullName>
    </alternativeName>
</protein>
<keyword evidence="3 4" id="KW-0456">Lyase</keyword>
<feature type="binding site" evidence="4">
    <location>
        <begin position="328"/>
        <end position="330"/>
    </location>
    <ligand>
        <name>substrate</name>
    </ligand>
</feature>
<dbReference type="Gene3D" id="1.20.200.10">
    <property type="entry name" value="Fumarase/aspartase (Central domain)"/>
    <property type="match status" value="1"/>
</dbReference>
<feature type="domain" description="Fumarase C C-terminal" evidence="6">
    <location>
        <begin position="412"/>
        <end position="465"/>
    </location>
</feature>
<dbReference type="PANTHER" id="PTHR11444">
    <property type="entry name" value="ASPARTATEAMMONIA/ARGININOSUCCINATE/ADENYLOSUCCINATE LYASE"/>
    <property type="match status" value="1"/>
</dbReference>
<feature type="binding site" evidence="4">
    <location>
        <position position="191"/>
    </location>
    <ligand>
        <name>substrate</name>
    </ligand>
</feature>
<comment type="catalytic activity">
    <reaction evidence="4">
        <text>(S)-malate = fumarate + H2O</text>
        <dbReference type="Rhea" id="RHEA:12460"/>
        <dbReference type="ChEBI" id="CHEBI:15377"/>
        <dbReference type="ChEBI" id="CHEBI:15589"/>
        <dbReference type="ChEBI" id="CHEBI:29806"/>
        <dbReference type="EC" id="4.2.1.2"/>
    </reaction>
</comment>
<feature type="active site" description="Proton donor/acceptor" evidence="4">
    <location>
        <position position="192"/>
    </location>
</feature>
<feature type="binding site" evidence="4">
    <location>
        <position position="323"/>
    </location>
    <ligand>
        <name>substrate</name>
    </ligand>
</feature>
<dbReference type="Gene3D" id="1.10.275.10">
    <property type="entry name" value="Fumarase/aspartase (N-terminal domain)"/>
    <property type="match status" value="1"/>
</dbReference>
<feature type="domain" description="Fumarate lyase N-terminal" evidence="5">
    <location>
        <begin position="12"/>
        <end position="346"/>
    </location>
</feature>
<dbReference type="InterPro" id="IPR005677">
    <property type="entry name" value="Fum_hydII"/>
</dbReference>
<comment type="miscellaneous">
    <text evidence="4">There are 2 substrate-binding sites: the catalytic A site, and the non-catalytic B site that may play a role in the transfer of substrate or product between the active site and the solvent. Alternatively, the B site may bind allosteric effectors.</text>
</comment>
<dbReference type="eggNOG" id="COG0114">
    <property type="taxonomic scope" value="Bacteria"/>
</dbReference>
<evidence type="ECO:0000256" key="1">
    <source>
        <dbReference type="ARBA" id="ARBA00001494"/>
    </source>
</evidence>
<keyword evidence="8" id="KW-1185">Reference proteome</keyword>
<evidence type="ECO:0000313" key="8">
    <source>
        <dbReference type="Proteomes" id="UP000008495"/>
    </source>
</evidence>
<evidence type="ECO:0000259" key="6">
    <source>
        <dbReference type="Pfam" id="PF10415"/>
    </source>
</evidence>
<dbReference type="PRINTS" id="PR00149">
    <property type="entry name" value="FUMRATELYASE"/>
</dbReference>
<dbReference type="CDD" id="cd01362">
    <property type="entry name" value="Fumarase_classII"/>
    <property type="match status" value="1"/>
</dbReference>
<dbReference type="RefSeq" id="WP_006503552.1">
    <property type="nucleotide sequence ID" value="NZ_BAGZ01000017.1"/>
</dbReference>
<dbReference type="Pfam" id="PF10415">
    <property type="entry name" value="FumaraseC_C"/>
    <property type="match status" value="1"/>
</dbReference>
<comment type="caution">
    <text evidence="7">The sequence shown here is derived from an EMBL/GenBank/DDBJ whole genome shotgun (WGS) entry which is preliminary data.</text>
</comment>
<evidence type="ECO:0000256" key="4">
    <source>
        <dbReference type="HAMAP-Rule" id="MF_00743"/>
    </source>
</evidence>
<dbReference type="Pfam" id="PF00206">
    <property type="entry name" value="Lyase_1"/>
    <property type="match status" value="1"/>
</dbReference>
<dbReference type="GO" id="GO:0005737">
    <property type="term" value="C:cytoplasm"/>
    <property type="evidence" value="ECO:0007669"/>
    <property type="project" value="UniProtKB-SubCell"/>
</dbReference>
<feature type="binding site" evidence="4">
    <location>
        <begin position="143"/>
        <end position="145"/>
    </location>
    <ligand>
        <name>substrate</name>
    </ligand>
</feature>
<keyword evidence="4" id="KW-0963">Cytoplasm</keyword>
<dbReference type="NCBIfam" id="TIGR00979">
    <property type="entry name" value="fumC_II"/>
    <property type="match status" value="1"/>
</dbReference>
<feature type="binding site" evidence="4">
    <location>
        <begin position="102"/>
        <end position="104"/>
    </location>
    <ligand>
        <name>substrate</name>
    </ligand>
</feature>
<dbReference type="GO" id="GO:0004333">
    <property type="term" value="F:fumarate hydratase activity"/>
    <property type="evidence" value="ECO:0007669"/>
    <property type="project" value="UniProtKB-UniRule"/>
</dbReference>
<dbReference type="OrthoDB" id="9802809at2"/>
<feature type="active site" evidence="4">
    <location>
        <position position="322"/>
    </location>
</feature>
<dbReference type="STRING" id="100225.SAMN05421595_0006"/>
<dbReference type="UniPathway" id="UPA00223">
    <property type="reaction ID" value="UER01007"/>
</dbReference>
<sequence>MSTTRIETDSMGQIEVPADRHWGAQTQRSLGNFDIGRDTFVWGRPIIRALGLLKKSAAQANAELGELSLTEAQVAAVVQAADEVVRGELDADFPLVVFQTGSGTQSNMNANEVIANRAIEILGGQMGSKSPVHPNDHVNRGQSSNDTFPTAMYVAVALELRERLYAPVSDLRDTLADKAEEFADVVKVGRTHLQDATPVTLGQEIGGWVRQLDFALEQVCHAETGVHALAIGGTAVGTGLNAHPGFGALTAEKLSEHTGVPFVRSENSFASLAAHDELVAVSASLRTLAMALMKIANDVRWLASGPRNSIGEITIPENEPGSSIMPGKVNPTQCEALTMVATRVFGNDATVGFAGSQGNFELNVYKPVMAHAVLESIRLLADACASFREHCAVGIAPHRERIAENLSSNLMLVTALNRHIGYDKAAAIAKKAHKEGTSLREAAVASGHVTEAEFDAWVVPMEMTHS</sequence>